<dbReference type="Proteomes" id="UP000010467">
    <property type="component" value="Chromosome"/>
</dbReference>
<keyword evidence="4" id="KW-1185">Reference proteome</keyword>
<reference evidence="4" key="1">
    <citation type="submission" date="2012-03" db="EMBL/GenBank/DDBJ databases">
        <title>Complete sequence of chromosome of Deinococcus peraridilitoris DSM 19664.</title>
        <authorList>
            <person name="Lucas S."/>
            <person name="Copeland A."/>
            <person name="Lapidus A."/>
            <person name="Glavina del Rio T."/>
            <person name="Dalin E."/>
            <person name="Tice H."/>
            <person name="Bruce D."/>
            <person name="Goodwin L."/>
            <person name="Pitluck S."/>
            <person name="Peters L."/>
            <person name="Mikhailova N."/>
            <person name="Lu M."/>
            <person name="Kyrpides N."/>
            <person name="Mavromatis K."/>
            <person name="Ivanova N."/>
            <person name="Brettin T."/>
            <person name="Detter J.C."/>
            <person name="Han C."/>
            <person name="Larimer F."/>
            <person name="Land M."/>
            <person name="Hauser L."/>
            <person name="Markowitz V."/>
            <person name="Cheng J.-F."/>
            <person name="Hugenholtz P."/>
            <person name="Woyke T."/>
            <person name="Wu D."/>
            <person name="Pukall R."/>
            <person name="Steenblock K."/>
            <person name="Brambilla E."/>
            <person name="Klenk H.-P."/>
            <person name="Eisen J.A."/>
        </authorList>
    </citation>
    <scope>NUCLEOTIDE SEQUENCE [LARGE SCALE GENOMIC DNA]</scope>
    <source>
        <strain evidence="4">DSM 19664 / LMG 22246 / CIP 109416 / KR-200</strain>
    </source>
</reference>
<protein>
    <submittedName>
        <fullName evidence="3">Uncharacterized protein</fullName>
    </submittedName>
</protein>
<dbReference type="STRING" id="937777.Deipe_3690"/>
<sequence length="126" mass="14029">MNRSLVALLLALLTLVSALADARGRSGGGFGGSRSYRTPYRTPSYRSPTPIVPNRVQPRLFPRSTVRPINPGFRGHFFFLPFFGLNPYGFFGLGYGAGWGLLGLLFNLILVVALASFLLWLIRRRR</sequence>
<dbReference type="EMBL" id="CP003382">
    <property type="protein sequence ID" value="AFZ69116.1"/>
    <property type="molecule type" value="Genomic_DNA"/>
</dbReference>
<evidence type="ECO:0000313" key="3">
    <source>
        <dbReference type="EMBL" id="AFZ69116.1"/>
    </source>
</evidence>
<gene>
    <name evidence="3" type="ordered locus">Deipe_3690</name>
</gene>
<keyword evidence="1" id="KW-1133">Transmembrane helix</keyword>
<dbReference type="AlphaFoldDB" id="L0A5J7"/>
<keyword evidence="2" id="KW-0732">Signal</keyword>
<dbReference type="PATRIC" id="fig|937777.3.peg.3700"/>
<name>L0A5J7_DEIPD</name>
<evidence type="ECO:0000256" key="1">
    <source>
        <dbReference type="SAM" id="Phobius"/>
    </source>
</evidence>
<keyword evidence="1" id="KW-0472">Membrane</keyword>
<organism evidence="3 4">
    <name type="scientific">Deinococcus peraridilitoris (strain DSM 19664 / LMG 22246 / CIP 109416 / KR-200)</name>
    <dbReference type="NCBI Taxonomy" id="937777"/>
    <lineage>
        <taxon>Bacteria</taxon>
        <taxon>Thermotogati</taxon>
        <taxon>Deinococcota</taxon>
        <taxon>Deinococci</taxon>
        <taxon>Deinococcales</taxon>
        <taxon>Deinococcaceae</taxon>
        <taxon>Deinococcus</taxon>
    </lineage>
</organism>
<evidence type="ECO:0000313" key="4">
    <source>
        <dbReference type="Proteomes" id="UP000010467"/>
    </source>
</evidence>
<evidence type="ECO:0000256" key="2">
    <source>
        <dbReference type="SAM" id="SignalP"/>
    </source>
</evidence>
<dbReference type="HOGENOM" id="CLU_1977875_0_0_0"/>
<proteinExistence type="predicted"/>
<feature type="chain" id="PRO_5003939024" evidence="2">
    <location>
        <begin position="23"/>
        <end position="126"/>
    </location>
</feature>
<accession>L0A5J7</accession>
<keyword evidence="1" id="KW-0812">Transmembrane</keyword>
<feature type="transmembrane region" description="Helical" evidence="1">
    <location>
        <begin position="97"/>
        <end position="122"/>
    </location>
</feature>
<feature type="signal peptide" evidence="2">
    <location>
        <begin position="1"/>
        <end position="22"/>
    </location>
</feature>
<dbReference type="KEGG" id="dpd:Deipe_3690"/>